<dbReference type="Proteomes" id="UP001497623">
    <property type="component" value="Unassembled WGS sequence"/>
</dbReference>
<evidence type="ECO:0000259" key="3">
    <source>
        <dbReference type="PROSITE" id="PS50103"/>
    </source>
</evidence>
<keyword evidence="5" id="KW-1185">Reference proteome</keyword>
<feature type="compositionally biased region" description="Basic and acidic residues" evidence="2">
    <location>
        <begin position="37"/>
        <end position="56"/>
    </location>
</feature>
<feature type="compositionally biased region" description="Basic and acidic residues" evidence="2">
    <location>
        <begin position="442"/>
        <end position="457"/>
    </location>
</feature>
<dbReference type="EMBL" id="CAXKWB010002299">
    <property type="protein sequence ID" value="CAL4066551.1"/>
    <property type="molecule type" value="Genomic_DNA"/>
</dbReference>
<comment type="caution">
    <text evidence="4">The sequence shown here is derived from an EMBL/GenBank/DDBJ whole genome shotgun (WGS) entry which is preliminary data.</text>
</comment>
<sequence length="619" mass="71311">MERRHDFQYANTYGEMKQELEESLGDMTSNKYLNRSSKHDDRRRHDSKHAARKSERSNSGSKSSGTEFILFNNRFSKEKLSRGAVERGNGIGDFIRNNNHLILKNVWEKTLKPRSSIQVDNQAHSSSMLDSRLFQNNSLDTRNVSLSEYRDQKRGSLDSRIRKIIIPGNEVVEPSHNNTRRRSDEGFFTGDNIEEVPMDIGSEDEGLGTPISDESMTRKYQRSSSEINHNYVENNNTMLSSNWNLDLEPLPAIKQEYIKQEIKQERPYSGRTHGEVSWSPVRLPRNGALENYNYDENVAHNEELQRRSPNRFQSEELDNVSDVEHSDDNPIIPLPTEVVVKNMNEALPMSWHCQTFLSGYKCLKGDYCDKLHEYPRENGIVCRDFISGHCDRRTDECWFQHPGQEVKEKEPNDEAPYVIQPIGELMQYLKKEVSTQPNKYHSKIDPKKIRPSKEKIRNANMVPLGSRKERSQEQSVADAEHYSPLLPHRGPASKLSYNSTPTQESHSILGPRSKNSNRALSYAQRSPSVTNRTKPILSNSTDEETNVADVSKNKYQFIKNSRPNISEGENDKDRKHKKKKDNVEEDSISCEESDKNTRSEEISNNDTSKDKKSKKIKVC</sequence>
<feature type="compositionally biased region" description="Polar residues" evidence="2">
    <location>
        <begin position="513"/>
        <end position="540"/>
    </location>
</feature>
<dbReference type="InterPro" id="IPR000571">
    <property type="entry name" value="Znf_CCCH"/>
</dbReference>
<evidence type="ECO:0000256" key="1">
    <source>
        <dbReference type="PROSITE-ProRule" id="PRU00723"/>
    </source>
</evidence>
<evidence type="ECO:0000256" key="2">
    <source>
        <dbReference type="SAM" id="MobiDB-lite"/>
    </source>
</evidence>
<accession>A0AAV2PYK7</accession>
<feature type="domain" description="C3H1-type" evidence="3">
    <location>
        <begin position="376"/>
        <end position="404"/>
    </location>
</feature>
<organism evidence="4 5">
    <name type="scientific">Meganyctiphanes norvegica</name>
    <name type="common">Northern krill</name>
    <name type="synonym">Thysanopoda norvegica</name>
    <dbReference type="NCBI Taxonomy" id="48144"/>
    <lineage>
        <taxon>Eukaryota</taxon>
        <taxon>Metazoa</taxon>
        <taxon>Ecdysozoa</taxon>
        <taxon>Arthropoda</taxon>
        <taxon>Crustacea</taxon>
        <taxon>Multicrustacea</taxon>
        <taxon>Malacostraca</taxon>
        <taxon>Eumalacostraca</taxon>
        <taxon>Eucarida</taxon>
        <taxon>Euphausiacea</taxon>
        <taxon>Euphausiidae</taxon>
        <taxon>Meganyctiphanes</taxon>
    </lineage>
</organism>
<feature type="compositionally biased region" description="Basic and acidic residues" evidence="2">
    <location>
        <begin position="592"/>
        <end position="601"/>
    </location>
</feature>
<dbReference type="GO" id="GO:0008270">
    <property type="term" value="F:zinc ion binding"/>
    <property type="evidence" value="ECO:0007669"/>
    <property type="project" value="UniProtKB-KW"/>
</dbReference>
<gene>
    <name evidence="4" type="ORF">MNOR_LOCUS5798</name>
</gene>
<proteinExistence type="predicted"/>
<feature type="region of interest" description="Disordered" evidence="2">
    <location>
        <begin position="434"/>
        <end position="619"/>
    </location>
</feature>
<feature type="compositionally biased region" description="Polar residues" evidence="2">
    <location>
        <begin position="495"/>
        <end position="506"/>
    </location>
</feature>
<evidence type="ECO:0000313" key="5">
    <source>
        <dbReference type="Proteomes" id="UP001497623"/>
    </source>
</evidence>
<dbReference type="Gene3D" id="4.10.1000.10">
    <property type="entry name" value="Zinc finger, CCCH-type"/>
    <property type="match status" value="1"/>
</dbReference>
<dbReference type="PROSITE" id="PS50103">
    <property type="entry name" value="ZF_C3H1"/>
    <property type="match status" value="2"/>
</dbReference>
<feature type="zinc finger region" description="C3H1-type" evidence="1">
    <location>
        <begin position="352"/>
        <end position="375"/>
    </location>
</feature>
<feature type="domain" description="C3H1-type" evidence="3">
    <location>
        <begin position="352"/>
        <end position="375"/>
    </location>
</feature>
<reference evidence="4 5" key="1">
    <citation type="submission" date="2024-05" db="EMBL/GenBank/DDBJ databases">
        <authorList>
            <person name="Wallberg A."/>
        </authorList>
    </citation>
    <scope>NUCLEOTIDE SEQUENCE [LARGE SCALE GENOMIC DNA]</scope>
</reference>
<feature type="zinc finger region" description="C3H1-type" evidence="1">
    <location>
        <begin position="376"/>
        <end position="404"/>
    </location>
</feature>
<keyword evidence="1" id="KW-0863">Zinc-finger</keyword>
<keyword evidence="1" id="KW-0479">Metal-binding</keyword>
<name>A0AAV2PYK7_MEGNR</name>
<keyword evidence="1" id="KW-0862">Zinc</keyword>
<evidence type="ECO:0000313" key="4">
    <source>
        <dbReference type="EMBL" id="CAL4066551.1"/>
    </source>
</evidence>
<dbReference type="AlphaFoldDB" id="A0AAV2PYK7"/>
<protein>
    <recommendedName>
        <fullName evidence="3">C3H1-type domain-containing protein</fullName>
    </recommendedName>
</protein>
<feature type="region of interest" description="Disordered" evidence="2">
    <location>
        <begin position="26"/>
        <end position="65"/>
    </location>
</feature>